<accession>A0ABQ8KAA8</accession>
<comment type="caution">
    <text evidence="1">The sequence shown here is derived from an EMBL/GenBank/DDBJ whole genome shotgun (WGS) entry which is preliminary data.</text>
</comment>
<dbReference type="InterPro" id="IPR043129">
    <property type="entry name" value="ATPase_NBD"/>
</dbReference>
<dbReference type="GeneID" id="72001552"/>
<reference evidence="1 2" key="1">
    <citation type="journal article" date="2021" name="Environ. Microbiol.">
        <title>Gene family expansions and transcriptome signatures uncover fungal adaptations to wood decay.</title>
        <authorList>
            <person name="Hage H."/>
            <person name="Miyauchi S."/>
            <person name="Viragh M."/>
            <person name="Drula E."/>
            <person name="Min B."/>
            <person name="Chaduli D."/>
            <person name="Navarro D."/>
            <person name="Favel A."/>
            <person name="Norest M."/>
            <person name="Lesage-Meessen L."/>
            <person name="Balint B."/>
            <person name="Merenyi Z."/>
            <person name="de Eugenio L."/>
            <person name="Morin E."/>
            <person name="Martinez A.T."/>
            <person name="Baldrian P."/>
            <person name="Stursova M."/>
            <person name="Martinez M.J."/>
            <person name="Novotny C."/>
            <person name="Magnuson J.K."/>
            <person name="Spatafora J.W."/>
            <person name="Maurice S."/>
            <person name="Pangilinan J."/>
            <person name="Andreopoulos W."/>
            <person name="LaButti K."/>
            <person name="Hundley H."/>
            <person name="Na H."/>
            <person name="Kuo A."/>
            <person name="Barry K."/>
            <person name="Lipzen A."/>
            <person name="Henrissat B."/>
            <person name="Riley R."/>
            <person name="Ahrendt S."/>
            <person name="Nagy L.G."/>
            <person name="Grigoriev I.V."/>
            <person name="Martin F."/>
            <person name="Rosso M.N."/>
        </authorList>
    </citation>
    <scope>NUCLEOTIDE SEQUENCE [LARGE SCALE GENOMIC DNA]</scope>
    <source>
        <strain evidence="1 2">CIRM-BRFM 1785</strain>
    </source>
</reference>
<gene>
    <name evidence="1" type="ORF">C8Q71DRAFT_711661</name>
</gene>
<protein>
    <submittedName>
        <fullName evidence="1">Uncharacterized protein</fullName>
    </submittedName>
</protein>
<evidence type="ECO:0000313" key="2">
    <source>
        <dbReference type="Proteomes" id="UP000814176"/>
    </source>
</evidence>
<dbReference type="PANTHER" id="PTHR14187:SF5">
    <property type="entry name" value="HEAT SHOCK 70 KDA PROTEIN 12A"/>
    <property type="match status" value="1"/>
</dbReference>
<dbReference type="CDD" id="cd10170">
    <property type="entry name" value="ASKHA_NBD_HSP70"/>
    <property type="match status" value="2"/>
</dbReference>
<dbReference type="Gene3D" id="3.30.420.40">
    <property type="match status" value="4"/>
</dbReference>
<dbReference type="RefSeq" id="XP_047776850.1">
    <property type="nucleotide sequence ID" value="XM_047920820.1"/>
</dbReference>
<proteinExistence type="predicted"/>
<dbReference type="Gene3D" id="3.90.640.10">
    <property type="entry name" value="Actin, Chain A, domain 4"/>
    <property type="match status" value="2"/>
</dbReference>
<evidence type="ECO:0000313" key="1">
    <source>
        <dbReference type="EMBL" id="KAH9834194.1"/>
    </source>
</evidence>
<dbReference type="PANTHER" id="PTHR14187">
    <property type="entry name" value="ALPHA KINASE/ELONGATION FACTOR 2 KINASE"/>
    <property type="match status" value="1"/>
</dbReference>
<dbReference type="SUPFAM" id="SSF53067">
    <property type="entry name" value="Actin-like ATPase domain"/>
    <property type="match status" value="4"/>
</dbReference>
<organism evidence="1 2">
    <name type="scientific">Rhodofomes roseus</name>
    <dbReference type="NCBI Taxonomy" id="34475"/>
    <lineage>
        <taxon>Eukaryota</taxon>
        <taxon>Fungi</taxon>
        <taxon>Dikarya</taxon>
        <taxon>Basidiomycota</taxon>
        <taxon>Agaricomycotina</taxon>
        <taxon>Agaricomycetes</taxon>
        <taxon>Polyporales</taxon>
        <taxon>Rhodofomes</taxon>
    </lineage>
</organism>
<sequence length="1119" mass="124786">MPRGDLYLGTTRKLVLAIDVGTTFSGASFCVLDPGKVPEVLSVMRYPGQEDENRARNTKIPSVLYYDEDGEARAVGAEAVSDATVMEAEEQNWNRAEWWDILKFKLRLCPDGMQGRGERLPTIWVDKSVVQIFADYLAYIYKCAQDYVSDSHTTGRKILESGTPIEFILSHPNGWGGKQQSRMRQAARLAGLVPDVEAGNTRIHFVSEGEASLHFCIVNGLIGDLLQENKHIMVVDAGGGTVDLSTYKVIKSIPLNVVESSAADCLLQGSTFVNNRARAFLEDKLEDSRFTNREYIDAMLESFESSAKPTFRDTAKMSYIKVGGPRDTDDKHGIKRGVLALSGAEMSQFFRPSIDSIQGAIRRQLKLCGEEVSVILLVGGFASSPFLRAQLHAFANENKLKLFFPEHQTLAKAVAEGALWFHLDHYVSARIAKHVYGTDNNTTFQSSLPEHIERRYKSYGTLVTEEQEFRASFSWKAYSPRRGVHASIMSYQGVLDDPQWTDKDRLWKPKKGLLGDHFSASCDIILLFGLTELKAQMCWTENVRPHARHWVATDGIVFPGQEGENKARDTKIPSVLYYDNDGELRAVGAEALSDATGFEAEAENWTRVDWFKLRLRPGSKGGKGEQLPKILIDKPVVQIFADYLAYLFKCATDFISETHLLGREVLESGVDIEFVLSHPNGWGGQQQAKMRRAATLAGLIPDTEAGHAQLHFVSEGEASLHFCIVNGLAGNVIQAGNHVMIVDAGGGTVDVSTYQIMKACPVRVVESSAPDCRYHDPQEKLQGSRFETAEFVDKMLYYFETNTKPTFKDPSKTAYIKFGGNRDTDVKRGIARGAVSLTGVEVAELFRPSVNAIVSSIQDQRDRTNICISLILLVGGFASSPFLRSTLQGFARAEGLALFCPEMQTSKAVAEGALWFHLDHFVSARIARYAYGTSVRTLFDVSQPDHMERKAKAILGADGTAMLRGVFSEIIPRGRLVEVEEEFYIPVTIKCHQRSPRIHSRIVTYRGLREIHRWIDEEPDSFSTLCTVHADVNPESYKLASGQLGEFYRMDFNVVLLFGLTEIKAQLSWLEDVRARFFRSLQLTFSPQMLRDERRGMCTRASGNVLLTSPSKRPGDLGV</sequence>
<dbReference type="Proteomes" id="UP000814176">
    <property type="component" value="Unassembled WGS sequence"/>
</dbReference>
<name>A0ABQ8KAA8_9APHY</name>
<dbReference type="EMBL" id="JADCUA010000016">
    <property type="protein sequence ID" value="KAH9834194.1"/>
    <property type="molecule type" value="Genomic_DNA"/>
</dbReference>
<keyword evidence="2" id="KW-1185">Reference proteome</keyword>